<dbReference type="CDD" id="cd01483">
    <property type="entry name" value="E1_enzyme_family"/>
    <property type="match status" value="1"/>
</dbReference>
<dbReference type="InterPro" id="IPR000594">
    <property type="entry name" value="ThiF_NAD_FAD-bd"/>
</dbReference>
<dbReference type="GO" id="GO:0045116">
    <property type="term" value="P:protein neddylation"/>
    <property type="evidence" value="ECO:0007669"/>
    <property type="project" value="TreeGrafter"/>
</dbReference>
<dbReference type="SUPFAM" id="SSF69572">
    <property type="entry name" value="Activating enzymes of the ubiquitin-like proteins"/>
    <property type="match status" value="1"/>
</dbReference>
<dbReference type="PANTHER" id="PTHR10953:SF29">
    <property type="entry name" value="NEDD8-ACTIVATING ENZYME E1 REGULATORY SUBUNIT"/>
    <property type="match status" value="1"/>
</dbReference>
<gene>
    <name evidence="2" type="ORF">A374_01224</name>
</gene>
<keyword evidence="3" id="KW-1185">Reference proteome</keyword>
<dbReference type="RefSeq" id="WP_007200351.1">
    <property type="nucleotide sequence ID" value="NZ_AKKV01000008.1"/>
</dbReference>
<dbReference type="AlphaFoldDB" id="I8AMN6"/>
<dbReference type="PANTHER" id="PTHR10953">
    <property type="entry name" value="UBIQUITIN-ACTIVATING ENZYME E1"/>
    <property type="match status" value="1"/>
</dbReference>
<comment type="caution">
    <text evidence="2">The sequence shown here is derived from an EMBL/GenBank/DDBJ whole genome shotgun (WGS) entry which is preliminary data.</text>
</comment>
<organism evidence="2 3">
    <name type="scientific">Fictibacillus macauensis ZFHKF-1</name>
    <dbReference type="NCBI Taxonomy" id="1196324"/>
    <lineage>
        <taxon>Bacteria</taxon>
        <taxon>Bacillati</taxon>
        <taxon>Bacillota</taxon>
        <taxon>Bacilli</taxon>
        <taxon>Bacillales</taxon>
        <taxon>Fictibacillaceae</taxon>
        <taxon>Fictibacillus</taxon>
    </lineage>
</organism>
<protein>
    <submittedName>
        <fullName evidence="2">MccB</fullName>
    </submittedName>
</protein>
<dbReference type="InterPro" id="IPR045886">
    <property type="entry name" value="ThiF/MoeB/HesA"/>
</dbReference>
<evidence type="ECO:0000259" key="1">
    <source>
        <dbReference type="Pfam" id="PF00899"/>
    </source>
</evidence>
<dbReference type="InterPro" id="IPR035985">
    <property type="entry name" value="Ubiquitin-activating_enz"/>
</dbReference>
<dbReference type="eggNOG" id="COG0476">
    <property type="taxonomic scope" value="Bacteria"/>
</dbReference>
<dbReference type="GO" id="GO:0005737">
    <property type="term" value="C:cytoplasm"/>
    <property type="evidence" value="ECO:0007669"/>
    <property type="project" value="TreeGrafter"/>
</dbReference>
<dbReference type="GO" id="GO:0019781">
    <property type="term" value="F:NEDD8 activating enzyme activity"/>
    <property type="evidence" value="ECO:0007669"/>
    <property type="project" value="TreeGrafter"/>
</dbReference>
<dbReference type="STRING" id="1196324.A374_01224"/>
<feature type="domain" description="THIF-type NAD/FAD binding fold" evidence="1">
    <location>
        <begin position="118"/>
        <end position="341"/>
    </location>
</feature>
<dbReference type="Gene3D" id="3.40.50.720">
    <property type="entry name" value="NAD(P)-binding Rossmann-like Domain"/>
    <property type="match status" value="1"/>
</dbReference>
<evidence type="ECO:0000313" key="2">
    <source>
        <dbReference type="EMBL" id="EIT87262.1"/>
    </source>
</evidence>
<evidence type="ECO:0000313" key="3">
    <source>
        <dbReference type="Proteomes" id="UP000004080"/>
    </source>
</evidence>
<dbReference type="Pfam" id="PF00899">
    <property type="entry name" value="ThiF"/>
    <property type="match status" value="1"/>
</dbReference>
<dbReference type="PATRIC" id="fig|1196324.3.peg.244"/>
<dbReference type="Proteomes" id="UP000004080">
    <property type="component" value="Unassembled WGS sequence"/>
</dbReference>
<proteinExistence type="predicted"/>
<accession>I8AMN6</accession>
<reference evidence="2 3" key="1">
    <citation type="journal article" date="2012" name="J. Bacteriol.">
        <title>Genome of Bacillus macauensis ZFHKF-1, a Long-Chain-Forming Bacterium.</title>
        <authorList>
            <person name="Cai L."/>
            <person name="Zhang T."/>
        </authorList>
    </citation>
    <scope>NUCLEOTIDE SEQUENCE [LARGE SCALE GENOMIC DNA]</scope>
    <source>
        <strain evidence="2 3">ZFHKF-1</strain>
    </source>
</reference>
<sequence length="354" mass="40300">MPIIKFKPYVKVFLKDNIIIFNNPLYQKKRKTFELNEVGLLICNLISNQCSWSELKNKLEETGSLKEGLEIIDSLLDYGYIDIKETQSITSSMQTNIYQTYNRILPVWEMFKTNVSPLDIQNNLFNKKVGIIGCGTVGINLAVKLALFGLRNFVLIDHDVVEESNLTRCPFLVRNDIGKAKVEVLKQLIEERIDSKITIPNIDVYPLSYSEDELHLLPLDLDILLVAADDEKILTSIESFSKSNNVPLIYPGGYYGFDATIFPLYLEGKNKKPTEINQFLRKVKEDSGINLNLLRDDFVPSSIVQTADTISNILSFEIIRYLVEGWSTHLERGPLMYNLANNTLINVDIPVPSL</sequence>
<name>I8AMN6_9BACL</name>
<dbReference type="EMBL" id="AKKV01000008">
    <property type="protein sequence ID" value="EIT87262.1"/>
    <property type="molecule type" value="Genomic_DNA"/>
</dbReference>
<dbReference type="OrthoDB" id="2746358at2"/>